<evidence type="ECO:0000313" key="2">
    <source>
        <dbReference type="EMBL" id="KAL1497261.1"/>
    </source>
</evidence>
<evidence type="ECO:0000256" key="1">
    <source>
        <dbReference type="SAM" id="SignalP"/>
    </source>
</evidence>
<dbReference type="Proteomes" id="UP001566132">
    <property type="component" value="Unassembled WGS sequence"/>
</dbReference>
<evidence type="ECO:0000313" key="3">
    <source>
        <dbReference type="Proteomes" id="UP001566132"/>
    </source>
</evidence>
<feature type="signal peptide" evidence="1">
    <location>
        <begin position="1"/>
        <end position="20"/>
    </location>
</feature>
<dbReference type="EMBL" id="JBDJPC010000006">
    <property type="protein sequence ID" value="KAL1497261.1"/>
    <property type="molecule type" value="Genomic_DNA"/>
</dbReference>
<accession>A0ABD1EL86</accession>
<keyword evidence="1" id="KW-0732">Signal</keyword>
<dbReference type="AlphaFoldDB" id="A0ABD1EL86"/>
<organism evidence="2 3">
    <name type="scientific">Hypothenemus hampei</name>
    <name type="common">Coffee berry borer</name>
    <dbReference type="NCBI Taxonomy" id="57062"/>
    <lineage>
        <taxon>Eukaryota</taxon>
        <taxon>Metazoa</taxon>
        <taxon>Ecdysozoa</taxon>
        <taxon>Arthropoda</taxon>
        <taxon>Hexapoda</taxon>
        <taxon>Insecta</taxon>
        <taxon>Pterygota</taxon>
        <taxon>Neoptera</taxon>
        <taxon>Endopterygota</taxon>
        <taxon>Coleoptera</taxon>
        <taxon>Polyphaga</taxon>
        <taxon>Cucujiformia</taxon>
        <taxon>Curculionidae</taxon>
        <taxon>Scolytinae</taxon>
        <taxon>Hypothenemus</taxon>
    </lineage>
</organism>
<protein>
    <submittedName>
        <fullName evidence="2">Uncharacterized protein</fullName>
    </submittedName>
</protein>
<sequence>MALYLRFLFLVLFNYLVANAYHASSEEEFSKETVPLKKFVKILNKHGLNLTIIGRHDDYYPQNGHLRESFTLTWSLPLNNVFLTKPTLEINGQNIKAIDVSNGDFLKEINGRKKLDLSENGKTIYNFQNDTDTVQVVFTKTKVKEVEISADFPLEVLQELNILLPRLAYSIEDANLLARLIVENLNKQFNPKKFKILLGTSKVSLGGKPYAKLEVGNDNVVIFVTN</sequence>
<keyword evidence="3" id="KW-1185">Reference proteome</keyword>
<gene>
    <name evidence="2" type="ORF">ABEB36_008255</name>
</gene>
<comment type="caution">
    <text evidence="2">The sequence shown here is derived from an EMBL/GenBank/DDBJ whole genome shotgun (WGS) entry which is preliminary data.</text>
</comment>
<proteinExistence type="predicted"/>
<feature type="chain" id="PRO_5044808596" evidence="1">
    <location>
        <begin position="21"/>
        <end position="226"/>
    </location>
</feature>
<name>A0ABD1EL86_HYPHA</name>
<reference evidence="2 3" key="1">
    <citation type="submission" date="2024-05" db="EMBL/GenBank/DDBJ databases">
        <title>Genetic variation in Jamaican populations of the coffee berry borer (Hypothenemus hampei).</title>
        <authorList>
            <person name="Errbii M."/>
            <person name="Myrie A."/>
        </authorList>
    </citation>
    <scope>NUCLEOTIDE SEQUENCE [LARGE SCALE GENOMIC DNA]</scope>
    <source>
        <strain evidence="2">JA-Hopewell-2020-01-JO</strain>
        <tissue evidence="2">Whole body</tissue>
    </source>
</reference>